<accession>A0A9P4JDS8</accession>
<dbReference type="InterPro" id="IPR001810">
    <property type="entry name" value="F-box_dom"/>
</dbReference>
<evidence type="ECO:0000259" key="1">
    <source>
        <dbReference type="Pfam" id="PF12937"/>
    </source>
</evidence>
<protein>
    <recommendedName>
        <fullName evidence="1">F-box domain-containing protein</fullName>
    </recommendedName>
</protein>
<dbReference type="OrthoDB" id="5296720at2759"/>
<dbReference type="Pfam" id="PF12937">
    <property type="entry name" value="F-box-like"/>
    <property type="match status" value="1"/>
</dbReference>
<evidence type="ECO:0000313" key="3">
    <source>
        <dbReference type="Proteomes" id="UP000799536"/>
    </source>
</evidence>
<dbReference type="EMBL" id="ML994255">
    <property type="protein sequence ID" value="KAF2197280.1"/>
    <property type="molecule type" value="Genomic_DNA"/>
</dbReference>
<feature type="domain" description="F-box" evidence="1">
    <location>
        <begin position="15"/>
        <end position="73"/>
    </location>
</feature>
<dbReference type="Proteomes" id="UP000799536">
    <property type="component" value="Unassembled WGS sequence"/>
</dbReference>
<reference evidence="2" key="1">
    <citation type="journal article" date="2020" name="Stud. Mycol.">
        <title>101 Dothideomycetes genomes: a test case for predicting lifestyles and emergence of pathogens.</title>
        <authorList>
            <person name="Haridas S."/>
            <person name="Albert R."/>
            <person name="Binder M."/>
            <person name="Bloem J."/>
            <person name="Labutti K."/>
            <person name="Salamov A."/>
            <person name="Andreopoulos B."/>
            <person name="Baker S."/>
            <person name="Barry K."/>
            <person name="Bills G."/>
            <person name="Bluhm B."/>
            <person name="Cannon C."/>
            <person name="Castanera R."/>
            <person name="Culley D."/>
            <person name="Daum C."/>
            <person name="Ezra D."/>
            <person name="Gonzalez J."/>
            <person name="Henrissat B."/>
            <person name="Kuo A."/>
            <person name="Liang C."/>
            <person name="Lipzen A."/>
            <person name="Lutzoni F."/>
            <person name="Magnuson J."/>
            <person name="Mondo S."/>
            <person name="Nolan M."/>
            <person name="Ohm R."/>
            <person name="Pangilinan J."/>
            <person name="Park H.-J."/>
            <person name="Ramirez L."/>
            <person name="Alfaro M."/>
            <person name="Sun H."/>
            <person name="Tritt A."/>
            <person name="Yoshinaga Y."/>
            <person name="Zwiers L.-H."/>
            <person name="Turgeon B."/>
            <person name="Goodwin S."/>
            <person name="Spatafora J."/>
            <person name="Crous P."/>
            <person name="Grigoriev I."/>
        </authorList>
    </citation>
    <scope>NUCLEOTIDE SEQUENCE</scope>
    <source>
        <strain evidence="2">ATCC 74209</strain>
    </source>
</reference>
<sequence>MPEQTAMQQLTINAESLPNELLIQITSYLDCEAPSASKFSHEPSPTLTTSGNTSLKDLSRVCWRWRRIVLPILFRYSKIELDTNPQWVPVDARLIDTMQTQLTKLSSHEMQIYQRMRSKFKSSAMFAFDEMFDDLLINLCRIQDGDDFLKSLPYVHWLPHLTGNFTDFSRFVEQYDLKRYIKSVVVFTEREYELRHIATADAPLRRAVTEVWSQLFSSLDPTRIVVGAPPTTMAGLLDAAMLSSDGWAFNMKLHYIELIQDQQSKISAVHSSNCASWGESLVYRRPWTHLSYNEGSSITAYSTYEYHLKQSPKMLYIVLHQLARVQNCCSIRSFAFTSVFPFSTNMECVIKALGKIPTLTKVQFQLAPGPENNLLSSPKRMGRAQPHDLWLEWNESYQLIATFLRLYNFSNGAEFSSIDCREHSLAEEVEEYVQRLQHDGIGWRKIGVGRWVRDHALDGEWVEPDQDVA</sequence>
<dbReference type="Gene3D" id="1.20.1280.50">
    <property type="match status" value="1"/>
</dbReference>
<proteinExistence type="predicted"/>
<dbReference type="CDD" id="cd09917">
    <property type="entry name" value="F-box_SF"/>
    <property type="match status" value="1"/>
</dbReference>
<organism evidence="2 3">
    <name type="scientific">Delitschia confertaspora ATCC 74209</name>
    <dbReference type="NCBI Taxonomy" id="1513339"/>
    <lineage>
        <taxon>Eukaryota</taxon>
        <taxon>Fungi</taxon>
        <taxon>Dikarya</taxon>
        <taxon>Ascomycota</taxon>
        <taxon>Pezizomycotina</taxon>
        <taxon>Dothideomycetes</taxon>
        <taxon>Pleosporomycetidae</taxon>
        <taxon>Pleosporales</taxon>
        <taxon>Delitschiaceae</taxon>
        <taxon>Delitschia</taxon>
    </lineage>
</organism>
<name>A0A9P4JDS8_9PLEO</name>
<dbReference type="AlphaFoldDB" id="A0A9P4JDS8"/>
<keyword evidence="3" id="KW-1185">Reference proteome</keyword>
<comment type="caution">
    <text evidence="2">The sequence shown here is derived from an EMBL/GenBank/DDBJ whole genome shotgun (WGS) entry which is preliminary data.</text>
</comment>
<evidence type="ECO:0000313" key="2">
    <source>
        <dbReference type="EMBL" id="KAF2197280.1"/>
    </source>
</evidence>
<gene>
    <name evidence="2" type="ORF">GQ43DRAFT_444390</name>
</gene>